<reference evidence="3 4" key="1">
    <citation type="submission" date="2018-05" db="EMBL/GenBank/DDBJ databases">
        <title>Evolution of GPA BGCs.</title>
        <authorList>
            <person name="Waglechner N."/>
            <person name="Wright G.D."/>
        </authorList>
    </citation>
    <scope>NUCLEOTIDE SEQUENCE [LARGE SCALE GENOMIC DNA]</scope>
    <source>
        <strain evidence="3 4">A82846</strain>
    </source>
</reference>
<gene>
    <name evidence="3" type="ORF">DMH04_19825</name>
</gene>
<sequence>MTVRQRRGAKPVIRKIVVTAVSGALSYPLTNLLFDSQAHQIVLSAAVGAFALIVQLLVEIDQRLTSVETGQDEHADEVRQVVAEGFRKVSTTTEVFDRIESTELSTDAFVDMARKTAGIGPQASPLVVAFAQSEIKRVTELFGALADSELTREGEDQDYLLALTGLAQHAIDATSSFAVDAGGVSSEGGFWNSDLGHRYLDLQQQRVSEGVRVRRIFIVENNSLTTRREFLKLCGIQMDCGIDVRVLVPAQAPRHREFRDYVLFDSTIGYEVIPRVRIPTDSGNPQIQSTSLTSKQARVRKLVDDYARLWDIALAPGTISRAARDAAASADDPHQDRSSPAEAPA</sequence>
<accession>A0A428Z9K3</accession>
<dbReference type="Proteomes" id="UP000287547">
    <property type="component" value="Unassembled WGS sequence"/>
</dbReference>
<evidence type="ECO:0000313" key="3">
    <source>
        <dbReference type="EMBL" id="RSM84732.1"/>
    </source>
</evidence>
<keyword evidence="2" id="KW-0812">Transmembrane</keyword>
<dbReference type="EMBL" id="QHKI01000015">
    <property type="protein sequence ID" value="RSM84732.1"/>
    <property type="molecule type" value="Genomic_DNA"/>
</dbReference>
<evidence type="ECO:0000256" key="1">
    <source>
        <dbReference type="SAM" id="MobiDB-lite"/>
    </source>
</evidence>
<keyword evidence="2" id="KW-0472">Membrane</keyword>
<name>A0A428Z9K3_KIBAR</name>
<dbReference type="AlphaFoldDB" id="A0A428Z9K3"/>
<evidence type="ECO:0000256" key="2">
    <source>
        <dbReference type="SAM" id="Phobius"/>
    </source>
</evidence>
<proteinExistence type="predicted"/>
<feature type="region of interest" description="Disordered" evidence="1">
    <location>
        <begin position="323"/>
        <end position="345"/>
    </location>
</feature>
<evidence type="ECO:0000313" key="4">
    <source>
        <dbReference type="Proteomes" id="UP000287547"/>
    </source>
</evidence>
<comment type="caution">
    <text evidence="3">The sequence shown here is derived from an EMBL/GenBank/DDBJ whole genome shotgun (WGS) entry which is preliminary data.</text>
</comment>
<organism evidence="3 4">
    <name type="scientific">Kibdelosporangium aridum</name>
    <dbReference type="NCBI Taxonomy" id="2030"/>
    <lineage>
        <taxon>Bacteria</taxon>
        <taxon>Bacillati</taxon>
        <taxon>Actinomycetota</taxon>
        <taxon>Actinomycetes</taxon>
        <taxon>Pseudonocardiales</taxon>
        <taxon>Pseudonocardiaceae</taxon>
        <taxon>Kibdelosporangium</taxon>
    </lineage>
</organism>
<protein>
    <submittedName>
        <fullName evidence="3">Uncharacterized protein</fullName>
    </submittedName>
</protein>
<feature type="transmembrane region" description="Helical" evidence="2">
    <location>
        <begin position="41"/>
        <end position="58"/>
    </location>
</feature>
<feature type="transmembrane region" description="Helical" evidence="2">
    <location>
        <begin position="12"/>
        <end position="29"/>
    </location>
</feature>
<keyword evidence="2" id="KW-1133">Transmembrane helix</keyword>